<comment type="caution">
    <text evidence="4">The sequence shown here is derived from an EMBL/GenBank/DDBJ whole genome shotgun (WGS) entry which is preliminary data.</text>
</comment>
<dbReference type="InterPro" id="IPR050109">
    <property type="entry name" value="HTH-type_TetR-like_transc_reg"/>
</dbReference>
<dbReference type="PROSITE" id="PS50977">
    <property type="entry name" value="HTH_TETR_2"/>
    <property type="match status" value="1"/>
</dbReference>
<sequence>MTTPEPFQRARRPEQKEERRQHLLATAKAALQTDMEVSDLGLNELARRAQMTKSNVYRYFENREALLLALLEEESELWEAVLRARVAAADDSEEQLARAFAGASAAFPLMCRLLSILPSIIERNVSHERLAEFKLRSFDLMGRAAQLLHESAPTRPIEAYVTLLRLAMGMMIGLWPLSHPAPVLSGVLSTPALQPLRYNFEPDFAAGLLLLLRGLKSG</sequence>
<dbReference type="Pfam" id="PF17929">
    <property type="entry name" value="TetR_C_34"/>
    <property type="match status" value="1"/>
</dbReference>
<proteinExistence type="predicted"/>
<dbReference type="GO" id="GO:0003700">
    <property type="term" value="F:DNA-binding transcription factor activity"/>
    <property type="evidence" value="ECO:0007669"/>
    <property type="project" value="TreeGrafter"/>
</dbReference>
<dbReference type="SUPFAM" id="SSF46689">
    <property type="entry name" value="Homeodomain-like"/>
    <property type="match status" value="1"/>
</dbReference>
<dbReference type="AlphaFoldDB" id="A0A844D6N5"/>
<evidence type="ECO:0000256" key="1">
    <source>
        <dbReference type="ARBA" id="ARBA00023125"/>
    </source>
</evidence>
<evidence type="ECO:0000313" key="4">
    <source>
        <dbReference type="EMBL" id="MRW83180.1"/>
    </source>
</evidence>
<feature type="domain" description="HTH tetR-type" evidence="3">
    <location>
        <begin position="17"/>
        <end position="78"/>
    </location>
</feature>
<dbReference type="PANTHER" id="PTHR30055">
    <property type="entry name" value="HTH-TYPE TRANSCRIPTIONAL REGULATOR RUTR"/>
    <property type="match status" value="1"/>
</dbReference>
<reference evidence="4 5" key="1">
    <citation type="submission" date="2019-11" db="EMBL/GenBank/DDBJ databases">
        <title>Novel species isolated from a subtropical stream in China.</title>
        <authorList>
            <person name="Lu H."/>
        </authorList>
    </citation>
    <scope>NUCLEOTIDE SEQUENCE [LARGE SCALE GENOMIC DNA]</scope>
    <source>
        <strain evidence="4 5">FT26W</strain>
    </source>
</reference>
<keyword evidence="1 2" id="KW-0238">DNA-binding</keyword>
<dbReference type="RefSeq" id="WP_154356192.1">
    <property type="nucleotide sequence ID" value="NZ_WKJL01000001.1"/>
</dbReference>
<organism evidence="4 5">
    <name type="scientific">Duganella aquatilis</name>
    <dbReference type="NCBI Taxonomy" id="2666082"/>
    <lineage>
        <taxon>Bacteria</taxon>
        <taxon>Pseudomonadati</taxon>
        <taxon>Pseudomonadota</taxon>
        <taxon>Betaproteobacteria</taxon>
        <taxon>Burkholderiales</taxon>
        <taxon>Oxalobacteraceae</taxon>
        <taxon>Telluria group</taxon>
        <taxon>Duganella</taxon>
    </lineage>
</organism>
<gene>
    <name evidence="4" type="ORF">GJ698_03630</name>
</gene>
<dbReference type="Pfam" id="PF00440">
    <property type="entry name" value="TetR_N"/>
    <property type="match status" value="1"/>
</dbReference>
<protein>
    <submittedName>
        <fullName evidence="4">TetR family transcriptional regulator</fullName>
    </submittedName>
</protein>
<dbReference type="PANTHER" id="PTHR30055:SF178">
    <property type="entry name" value="POSSIBLE TRANSCRIPTIONAL REGULATORY PROTEIN"/>
    <property type="match status" value="1"/>
</dbReference>
<keyword evidence="5" id="KW-1185">Reference proteome</keyword>
<dbReference type="InterPro" id="IPR041483">
    <property type="entry name" value="TetR_C_34"/>
</dbReference>
<dbReference type="Proteomes" id="UP000439986">
    <property type="component" value="Unassembled WGS sequence"/>
</dbReference>
<evidence type="ECO:0000256" key="2">
    <source>
        <dbReference type="PROSITE-ProRule" id="PRU00335"/>
    </source>
</evidence>
<dbReference type="EMBL" id="WKJL01000001">
    <property type="protein sequence ID" value="MRW83180.1"/>
    <property type="molecule type" value="Genomic_DNA"/>
</dbReference>
<evidence type="ECO:0000313" key="5">
    <source>
        <dbReference type="Proteomes" id="UP000439986"/>
    </source>
</evidence>
<evidence type="ECO:0000259" key="3">
    <source>
        <dbReference type="PROSITE" id="PS50977"/>
    </source>
</evidence>
<dbReference type="InterPro" id="IPR009057">
    <property type="entry name" value="Homeodomain-like_sf"/>
</dbReference>
<dbReference type="Gene3D" id="1.10.357.10">
    <property type="entry name" value="Tetracycline Repressor, domain 2"/>
    <property type="match status" value="1"/>
</dbReference>
<dbReference type="GO" id="GO:0000976">
    <property type="term" value="F:transcription cis-regulatory region binding"/>
    <property type="evidence" value="ECO:0007669"/>
    <property type="project" value="TreeGrafter"/>
</dbReference>
<dbReference type="InterPro" id="IPR001647">
    <property type="entry name" value="HTH_TetR"/>
</dbReference>
<name>A0A844D6N5_9BURK</name>
<feature type="DNA-binding region" description="H-T-H motif" evidence="2">
    <location>
        <begin position="41"/>
        <end position="60"/>
    </location>
</feature>
<accession>A0A844D6N5</accession>